<feature type="compositionally biased region" description="Basic and acidic residues" evidence="1">
    <location>
        <begin position="37"/>
        <end position="48"/>
    </location>
</feature>
<dbReference type="RefSeq" id="XP_007779834.1">
    <property type="nucleotide sequence ID" value="XM_007781644.1"/>
</dbReference>
<feature type="compositionally biased region" description="Polar residues" evidence="1">
    <location>
        <begin position="1"/>
        <end position="11"/>
    </location>
</feature>
<dbReference type="HOGENOM" id="CLU_308586_0_0_1"/>
<evidence type="ECO:0000256" key="1">
    <source>
        <dbReference type="SAM" id="MobiDB-lite"/>
    </source>
</evidence>
<gene>
    <name evidence="2" type="ORF">W97_03750</name>
</gene>
<reference evidence="3" key="1">
    <citation type="submission" date="2012-06" db="EMBL/GenBank/DDBJ databases">
        <title>The genome sequence of Coniosporium apollinis CBS 100218.</title>
        <authorList>
            <consortium name="The Broad Institute Genome Sequencing Platform"/>
            <person name="Cuomo C."/>
            <person name="Gorbushina A."/>
            <person name="Noack S."/>
            <person name="Walker B."/>
            <person name="Young S.K."/>
            <person name="Zeng Q."/>
            <person name="Gargeya S."/>
            <person name="Fitzgerald M."/>
            <person name="Haas B."/>
            <person name="Abouelleil A."/>
            <person name="Alvarado L."/>
            <person name="Arachchi H.M."/>
            <person name="Berlin A.M."/>
            <person name="Chapman S.B."/>
            <person name="Goldberg J."/>
            <person name="Griggs A."/>
            <person name="Gujja S."/>
            <person name="Hansen M."/>
            <person name="Howarth C."/>
            <person name="Imamovic A."/>
            <person name="Larimer J."/>
            <person name="McCowan C."/>
            <person name="Montmayeur A."/>
            <person name="Murphy C."/>
            <person name="Neiman D."/>
            <person name="Pearson M."/>
            <person name="Priest M."/>
            <person name="Roberts A."/>
            <person name="Saif S."/>
            <person name="Shea T."/>
            <person name="Sisk P."/>
            <person name="Sykes S."/>
            <person name="Wortman J."/>
            <person name="Nusbaum C."/>
            <person name="Birren B."/>
        </authorList>
    </citation>
    <scope>NUCLEOTIDE SEQUENCE [LARGE SCALE GENOMIC DNA]</scope>
    <source>
        <strain evidence="3">CBS 100218</strain>
    </source>
</reference>
<dbReference type="OMA" id="ISSIDFC"/>
<dbReference type="GeneID" id="19901061"/>
<name>R7YRI4_CONA1</name>
<dbReference type="AlphaFoldDB" id="R7YRI4"/>
<proteinExistence type="predicted"/>
<organism evidence="2 3">
    <name type="scientific">Coniosporium apollinis (strain CBS 100218)</name>
    <name type="common">Rock-inhabiting black yeast</name>
    <dbReference type="NCBI Taxonomy" id="1168221"/>
    <lineage>
        <taxon>Eukaryota</taxon>
        <taxon>Fungi</taxon>
        <taxon>Dikarya</taxon>
        <taxon>Ascomycota</taxon>
        <taxon>Pezizomycotina</taxon>
        <taxon>Dothideomycetes</taxon>
        <taxon>Dothideomycetes incertae sedis</taxon>
        <taxon>Coniosporium</taxon>
    </lineage>
</organism>
<dbReference type="OrthoDB" id="3930784at2759"/>
<feature type="compositionally biased region" description="Basic and acidic residues" evidence="1">
    <location>
        <begin position="360"/>
        <end position="372"/>
    </location>
</feature>
<dbReference type="EMBL" id="JH767568">
    <property type="protein sequence ID" value="EON64517.1"/>
    <property type="molecule type" value="Genomic_DNA"/>
</dbReference>
<feature type="compositionally biased region" description="Polar residues" evidence="1">
    <location>
        <begin position="623"/>
        <end position="632"/>
    </location>
</feature>
<evidence type="ECO:0000313" key="3">
    <source>
        <dbReference type="Proteomes" id="UP000016924"/>
    </source>
</evidence>
<keyword evidence="3" id="KW-1185">Reference proteome</keyword>
<feature type="compositionally biased region" description="Polar residues" evidence="1">
    <location>
        <begin position="588"/>
        <end position="606"/>
    </location>
</feature>
<feature type="region of interest" description="Disordered" evidence="1">
    <location>
        <begin position="314"/>
        <end position="384"/>
    </location>
</feature>
<accession>R7YRI4</accession>
<feature type="compositionally biased region" description="Polar residues" evidence="1">
    <location>
        <begin position="79"/>
        <end position="92"/>
    </location>
</feature>
<dbReference type="eggNOG" id="ENOG502SQMH">
    <property type="taxonomic scope" value="Eukaryota"/>
</dbReference>
<dbReference type="Proteomes" id="UP000016924">
    <property type="component" value="Unassembled WGS sequence"/>
</dbReference>
<sequence>MAPKVDSQTQPPVKRPPLKLSIPGHESEVSSASSGWDARKASELEKHRLQGNAFYQQETEKLKSNAFYQQQRRSPDPMSGTTLRAPATSTIGSDARQSDISMLPRQPSPAVTTWSFGADTPDLPSNKPRRDLLRRLEPLHLVPGNTADAQPTLRQQIEGRNESKLQKMMGMNVSEPSTPRVAFEEPTEESYNPVVTLRDLTRSNSKKGQAPKSPQKKVLGISIPFTRARSPTKGMIVEDGGDIAPLPFLPGVGPKAHQVLGTAKRVPVPILKRPQRSHTVTSLPKELFEKHDSDEDMIPPVKFASMNSNARYKAATPASQAASEPVRPSSSPPSKIAVLRPSFEKSLSFPSPSRPPPTPPEKDTPPHVKRENALGGTGLGITTGQYEAAHNGDGILSPVAEREVSLAKFVDCGPQGVGSLVQKVPSIYSMRAAVVDVQSRSAGFDPATGFQTPQQHVGRWSDGVKDYQRRLDGLLPGGLLPPTRYYSPSIYSQPFESPKLQPVQKYTDRLADIKEEHSRNVSTASQISQISDATIPVVFQGRKEEITPDAAKTTFEIPTKARVKTEDSSKKDITSLVKASLGIKEDQPTAQSVTQPATEASTNKMRSQLKIDEPQRQAIRPAETSQENNNLSAEKPTQPHPQPSEPTKPYLPSDLTPLLEQELNNTYSPARRSHPQFSPEAASAMPTPLYGHQEFSLPPISAMAAPPLLADPGLLTHFDVVHHHLGDIASSLHHATDTNQEKAVEMIGSKHDETLKVLNEHFADVRASLNAVEHNMGRASGETGALRATVEKLATTVQDKLISRVDALVEANNGLCDKIDGLEACVAAFEKKLDSWEKLQDQGGNIVVPTPSASMTNLHLSGTQHQQYPQHPQQQQMSSQAYDVQPQPLHQHQHYGYPMRQPYAQNSGHGQREYMMAQGIVEEGQHQHQLPERMGQGQPYGNPYYRSPYGAFQQAK</sequence>
<feature type="region of interest" description="Disordered" evidence="1">
    <location>
        <begin position="931"/>
        <end position="956"/>
    </location>
</feature>
<feature type="region of interest" description="Disordered" evidence="1">
    <location>
        <begin position="586"/>
        <end position="654"/>
    </location>
</feature>
<protein>
    <submittedName>
        <fullName evidence="2">Uncharacterized protein</fullName>
    </submittedName>
</protein>
<feature type="region of interest" description="Disordered" evidence="1">
    <location>
        <begin position="1"/>
        <end position="128"/>
    </location>
</feature>
<evidence type="ECO:0000313" key="2">
    <source>
        <dbReference type="EMBL" id="EON64517.1"/>
    </source>
</evidence>